<accession>A0A5C7IAL4</accession>
<reference evidence="2" key="1">
    <citation type="journal article" date="2019" name="Gigascience">
        <title>De novo genome assembly of the endangered Acer yangbiense, a plant species with extremely small populations endemic to Yunnan Province, China.</title>
        <authorList>
            <person name="Yang J."/>
            <person name="Wariss H.M."/>
            <person name="Tao L."/>
            <person name="Zhang R."/>
            <person name="Yun Q."/>
            <person name="Hollingsworth P."/>
            <person name="Dao Z."/>
            <person name="Luo G."/>
            <person name="Guo H."/>
            <person name="Ma Y."/>
            <person name="Sun W."/>
        </authorList>
    </citation>
    <scope>NUCLEOTIDE SEQUENCE [LARGE SCALE GENOMIC DNA]</scope>
    <source>
        <strain evidence="2">cv. Malutang</strain>
    </source>
</reference>
<dbReference type="PANTHER" id="PTHR32338">
    <property type="entry name" value="N-ACETYL-GAMMA-GLUTAMYL-PHOSPHATE REDUCTASE, CHLOROPLASTIC-RELATED-RELATED"/>
    <property type="match status" value="1"/>
</dbReference>
<dbReference type="Gene3D" id="3.30.360.10">
    <property type="entry name" value="Dihydrodipicolinate Reductase, domain 2"/>
    <property type="match status" value="1"/>
</dbReference>
<name>A0A5C7IAL4_9ROSI</name>
<gene>
    <name evidence="1" type="ORF">EZV62_006711</name>
</gene>
<organism evidence="1 2">
    <name type="scientific">Acer yangbiense</name>
    <dbReference type="NCBI Taxonomy" id="1000413"/>
    <lineage>
        <taxon>Eukaryota</taxon>
        <taxon>Viridiplantae</taxon>
        <taxon>Streptophyta</taxon>
        <taxon>Embryophyta</taxon>
        <taxon>Tracheophyta</taxon>
        <taxon>Spermatophyta</taxon>
        <taxon>Magnoliopsida</taxon>
        <taxon>eudicotyledons</taxon>
        <taxon>Gunneridae</taxon>
        <taxon>Pentapetalae</taxon>
        <taxon>rosids</taxon>
        <taxon>malvids</taxon>
        <taxon>Sapindales</taxon>
        <taxon>Sapindaceae</taxon>
        <taxon>Hippocastanoideae</taxon>
        <taxon>Acereae</taxon>
        <taxon>Acer</taxon>
    </lineage>
</organism>
<protein>
    <submittedName>
        <fullName evidence="1">Uncharacterized protein</fullName>
    </submittedName>
</protein>
<proteinExistence type="predicted"/>
<dbReference type="InterPro" id="IPR050085">
    <property type="entry name" value="AGPR"/>
</dbReference>
<keyword evidence="2" id="KW-1185">Reference proteome</keyword>
<sequence length="108" mass="12073">MEYGSFYDLTSERAKFRRIHVDGPTSLRLRLSELSKACDVPIKNAEVPWHLIAIALFFALLKLPGNSYRIKSKIDNLVKGASGQALQNLNIMLGFPENTGLLSQPLFP</sequence>
<evidence type="ECO:0000313" key="2">
    <source>
        <dbReference type="Proteomes" id="UP000323000"/>
    </source>
</evidence>
<dbReference type="Gene3D" id="3.40.50.720">
    <property type="entry name" value="NAD(P)-binding Rossmann-like Domain"/>
    <property type="match status" value="1"/>
</dbReference>
<dbReference type="Proteomes" id="UP000323000">
    <property type="component" value="Chromosome 3"/>
</dbReference>
<dbReference type="AlphaFoldDB" id="A0A5C7IAL4"/>
<dbReference type="PANTHER" id="PTHR32338:SF10">
    <property type="entry name" value="N-ACETYL-GAMMA-GLUTAMYL-PHOSPHATE REDUCTASE, CHLOROPLASTIC-RELATED"/>
    <property type="match status" value="1"/>
</dbReference>
<comment type="caution">
    <text evidence="1">The sequence shown here is derived from an EMBL/GenBank/DDBJ whole genome shotgun (WGS) entry which is preliminary data.</text>
</comment>
<dbReference type="OrthoDB" id="1748382at2759"/>
<dbReference type="EMBL" id="VAHF01000003">
    <property type="protein sequence ID" value="TXG65436.1"/>
    <property type="molecule type" value="Genomic_DNA"/>
</dbReference>
<evidence type="ECO:0000313" key="1">
    <source>
        <dbReference type="EMBL" id="TXG65436.1"/>
    </source>
</evidence>